<evidence type="ECO:0000256" key="11">
    <source>
        <dbReference type="ARBA" id="ARBA00023136"/>
    </source>
</evidence>
<dbReference type="Pfam" id="PF22461">
    <property type="entry name" value="SLBB_2"/>
    <property type="match status" value="2"/>
</dbReference>
<keyword evidence="14" id="KW-0449">Lipoprotein</keyword>
<keyword evidence="4" id="KW-1134">Transmembrane beta strand</keyword>
<feature type="domain" description="SLBB" evidence="17">
    <location>
        <begin position="302"/>
        <end position="389"/>
    </location>
</feature>
<dbReference type="GO" id="GO:0006811">
    <property type="term" value="P:monoatomic ion transport"/>
    <property type="evidence" value="ECO:0007669"/>
    <property type="project" value="UniProtKB-KW"/>
</dbReference>
<evidence type="ECO:0000259" key="17">
    <source>
        <dbReference type="Pfam" id="PF22461"/>
    </source>
</evidence>
<evidence type="ECO:0000313" key="19">
    <source>
        <dbReference type="Proteomes" id="UP000215377"/>
    </source>
</evidence>
<evidence type="ECO:0000256" key="15">
    <source>
        <dbReference type="SAM" id="MobiDB-lite"/>
    </source>
</evidence>
<keyword evidence="6" id="KW-0812">Transmembrane</keyword>
<keyword evidence="19" id="KW-1185">Reference proteome</keyword>
<protein>
    <submittedName>
        <fullName evidence="18">Sugar transporter</fullName>
    </submittedName>
</protein>
<keyword evidence="12" id="KW-0564">Palmitate</keyword>
<evidence type="ECO:0000259" key="16">
    <source>
        <dbReference type="Pfam" id="PF02563"/>
    </source>
</evidence>
<dbReference type="GO" id="GO:0015159">
    <property type="term" value="F:polysaccharide transmembrane transporter activity"/>
    <property type="evidence" value="ECO:0007669"/>
    <property type="project" value="InterPro"/>
</dbReference>
<dbReference type="GO" id="GO:0015288">
    <property type="term" value="F:porin activity"/>
    <property type="evidence" value="ECO:0007669"/>
    <property type="project" value="UniProtKB-KW"/>
</dbReference>
<evidence type="ECO:0000256" key="14">
    <source>
        <dbReference type="ARBA" id="ARBA00023288"/>
    </source>
</evidence>
<comment type="similarity">
    <text evidence="2">Belongs to the BexD/CtrA/VexA family.</text>
</comment>
<dbReference type="PANTHER" id="PTHR33619">
    <property type="entry name" value="POLYSACCHARIDE EXPORT PROTEIN GFCE-RELATED"/>
    <property type="match status" value="1"/>
</dbReference>
<dbReference type="Proteomes" id="UP000215377">
    <property type="component" value="Unassembled WGS sequence"/>
</dbReference>
<dbReference type="InterPro" id="IPR049712">
    <property type="entry name" value="Poly_export"/>
</dbReference>
<evidence type="ECO:0000256" key="3">
    <source>
        <dbReference type="ARBA" id="ARBA00022448"/>
    </source>
</evidence>
<keyword evidence="10" id="KW-0626">Porin</keyword>
<proteinExistence type="inferred from homology"/>
<accession>A0A225NEY9</accession>
<feature type="domain" description="SLBB" evidence="17">
    <location>
        <begin position="159"/>
        <end position="236"/>
    </location>
</feature>
<dbReference type="InterPro" id="IPR054765">
    <property type="entry name" value="SLBB_dom"/>
</dbReference>
<dbReference type="PANTHER" id="PTHR33619:SF3">
    <property type="entry name" value="POLYSACCHARIDE EXPORT PROTEIN GFCE-RELATED"/>
    <property type="match status" value="1"/>
</dbReference>
<dbReference type="EMBL" id="AQQR01000009">
    <property type="protein sequence ID" value="OWU71539.1"/>
    <property type="molecule type" value="Genomic_DNA"/>
</dbReference>
<evidence type="ECO:0000256" key="9">
    <source>
        <dbReference type="ARBA" id="ARBA00023065"/>
    </source>
</evidence>
<comment type="subcellular location">
    <subcellularLocation>
        <location evidence="1">Cell outer membrane</location>
        <topology evidence="1">Multi-pass membrane protein</topology>
    </subcellularLocation>
</comment>
<dbReference type="OrthoDB" id="9808421at2"/>
<name>A0A225NEY9_9RHOB</name>
<keyword evidence="7" id="KW-0732">Signal</keyword>
<organism evidence="18 19">
    <name type="scientific">Marinibacterium profundimaris</name>
    <dbReference type="NCBI Taxonomy" id="1679460"/>
    <lineage>
        <taxon>Bacteria</taxon>
        <taxon>Pseudomonadati</taxon>
        <taxon>Pseudomonadota</taxon>
        <taxon>Alphaproteobacteria</taxon>
        <taxon>Rhodobacterales</taxon>
        <taxon>Paracoccaceae</taxon>
        <taxon>Marinibacterium</taxon>
    </lineage>
</organism>
<dbReference type="Gene3D" id="3.10.560.10">
    <property type="entry name" value="Outer membrane lipoprotein wza domain like"/>
    <property type="match status" value="2"/>
</dbReference>
<evidence type="ECO:0000313" key="18">
    <source>
        <dbReference type="EMBL" id="OWU71539.1"/>
    </source>
</evidence>
<evidence type="ECO:0000256" key="1">
    <source>
        <dbReference type="ARBA" id="ARBA00004571"/>
    </source>
</evidence>
<dbReference type="GO" id="GO:0009279">
    <property type="term" value="C:cell outer membrane"/>
    <property type="evidence" value="ECO:0007669"/>
    <property type="project" value="UniProtKB-SubCell"/>
</dbReference>
<sequence length="418" mass="45295">MPMTGETVIQANKSPYNPQTLPAIYSMTAGDGAGSSPRGLGLLPEAPSTQDAQRGQLELRPPPAVNPGPYTIGVGDVVLLATPTTQSSVAELSGLLAAQNSREGYTVQDDGSINIPDVGRVRIAGLTIDEAEADLFQRLVGANIEPTFSLEIAEFNSRRVSIGGAVGNPTVLPITLTPLYLDEALAAAGSVSVGDLDMSSVRIYRDGTLYQIPLGDLYENARLQRTRLVDGDSIFVDTEFQLDRAESYFAQQIQLTQARLSGRSQALDELETEIDLRRANLDEARSNFETRLELDAVNQDYVYLSGEVERQGRYSLPFERKASLADAIFSESQGITRATGDVSQVYVLRASQNPREFGAVTAWHLDARNASNLTLAAKFELRPDDIVFVAPNPVTRWGRTVNQIVPSLILTPLNAALN</sequence>
<keyword evidence="9" id="KW-0406">Ion transport</keyword>
<gene>
    <name evidence="18" type="ORF">ATO3_18895</name>
</gene>
<feature type="domain" description="Polysaccharide export protein N-terminal" evidence="16">
    <location>
        <begin position="67"/>
        <end position="152"/>
    </location>
</feature>
<evidence type="ECO:0000256" key="13">
    <source>
        <dbReference type="ARBA" id="ARBA00023237"/>
    </source>
</evidence>
<evidence type="ECO:0000256" key="8">
    <source>
        <dbReference type="ARBA" id="ARBA00023047"/>
    </source>
</evidence>
<dbReference type="GO" id="GO:0046930">
    <property type="term" value="C:pore complex"/>
    <property type="evidence" value="ECO:0007669"/>
    <property type="project" value="UniProtKB-KW"/>
</dbReference>
<evidence type="ECO:0000256" key="2">
    <source>
        <dbReference type="ARBA" id="ARBA00009450"/>
    </source>
</evidence>
<keyword evidence="13" id="KW-0998">Cell outer membrane</keyword>
<keyword evidence="3" id="KW-0813">Transport</keyword>
<evidence type="ECO:0000256" key="10">
    <source>
        <dbReference type="ARBA" id="ARBA00023114"/>
    </source>
</evidence>
<dbReference type="AlphaFoldDB" id="A0A225NEY9"/>
<feature type="region of interest" description="Disordered" evidence="15">
    <location>
        <begin position="29"/>
        <end position="65"/>
    </location>
</feature>
<dbReference type="InterPro" id="IPR003715">
    <property type="entry name" value="Poly_export_N"/>
</dbReference>
<evidence type="ECO:0000256" key="7">
    <source>
        <dbReference type="ARBA" id="ARBA00022729"/>
    </source>
</evidence>
<dbReference type="Pfam" id="PF02563">
    <property type="entry name" value="Poly_export"/>
    <property type="match status" value="1"/>
</dbReference>
<keyword evidence="5 18" id="KW-0762">Sugar transport</keyword>
<evidence type="ECO:0000256" key="4">
    <source>
        <dbReference type="ARBA" id="ARBA00022452"/>
    </source>
</evidence>
<dbReference type="Gene3D" id="3.30.1950.10">
    <property type="entry name" value="wza like domain"/>
    <property type="match status" value="1"/>
</dbReference>
<evidence type="ECO:0000256" key="5">
    <source>
        <dbReference type="ARBA" id="ARBA00022597"/>
    </source>
</evidence>
<evidence type="ECO:0000256" key="6">
    <source>
        <dbReference type="ARBA" id="ARBA00022692"/>
    </source>
</evidence>
<reference evidence="18 19" key="1">
    <citation type="submission" date="2013-04" db="EMBL/GenBank/DDBJ databases">
        <title>Oceanicola sp. 22II1-22F33 Genome Sequencing.</title>
        <authorList>
            <person name="Lai Q."/>
            <person name="Li G."/>
            <person name="Shao Z."/>
        </authorList>
    </citation>
    <scope>NUCLEOTIDE SEQUENCE [LARGE SCALE GENOMIC DNA]</scope>
    <source>
        <strain evidence="18 19">22II1-22F33</strain>
    </source>
</reference>
<comment type="caution">
    <text evidence="18">The sequence shown here is derived from an EMBL/GenBank/DDBJ whole genome shotgun (WGS) entry which is preliminary data.</text>
</comment>
<keyword evidence="11" id="KW-0472">Membrane</keyword>
<evidence type="ECO:0000256" key="12">
    <source>
        <dbReference type="ARBA" id="ARBA00023139"/>
    </source>
</evidence>
<keyword evidence="8" id="KW-0625">Polysaccharide transport</keyword>